<evidence type="ECO:0000256" key="1">
    <source>
        <dbReference type="ARBA" id="ARBA00023015"/>
    </source>
</evidence>
<dbReference type="OMA" id="WSARIND"/>
<gene>
    <name evidence="5" type="ORF">BKD89_07150</name>
</gene>
<dbReference type="GeneID" id="41322228"/>
<dbReference type="InterPro" id="IPR000835">
    <property type="entry name" value="HTH_MarR-typ"/>
</dbReference>
<protein>
    <recommendedName>
        <fullName evidence="4">HTH marR-type domain-containing protein</fullName>
    </recommendedName>
</protein>
<dbReference type="RefSeq" id="WP_015505342.1">
    <property type="nucleotide sequence ID" value="NZ_CP017686.1"/>
</dbReference>
<feature type="domain" description="HTH marR-type" evidence="4">
    <location>
        <begin position="136"/>
        <end position="265"/>
    </location>
</feature>
<keyword evidence="3" id="KW-0804">Transcription</keyword>
<evidence type="ECO:0000313" key="5">
    <source>
        <dbReference type="EMBL" id="AYQ55567.1"/>
    </source>
</evidence>
<dbReference type="Proteomes" id="UP000273278">
    <property type="component" value="Chromosome"/>
</dbReference>
<name>A0A3G3II76_9ARCH</name>
<dbReference type="EMBL" id="CP017686">
    <property type="protein sequence ID" value="AYQ55567.1"/>
    <property type="molecule type" value="Genomic_DNA"/>
</dbReference>
<dbReference type="PANTHER" id="PTHR42756">
    <property type="entry name" value="TRANSCRIPTIONAL REGULATOR, MARR"/>
    <property type="match status" value="1"/>
</dbReference>
<organism evidence="5 6">
    <name type="scientific">Methanomethylophilus alvi</name>
    <dbReference type="NCBI Taxonomy" id="1291540"/>
    <lineage>
        <taxon>Archaea</taxon>
        <taxon>Methanobacteriati</taxon>
        <taxon>Thermoplasmatota</taxon>
        <taxon>Thermoplasmata</taxon>
        <taxon>Methanomassiliicoccales</taxon>
        <taxon>Methanomethylophilaceae</taxon>
        <taxon>Methanomethylophilus</taxon>
    </lineage>
</organism>
<dbReference type="SMART" id="SM00347">
    <property type="entry name" value="HTH_MARR"/>
    <property type="match status" value="1"/>
</dbReference>
<dbReference type="GO" id="GO:0003700">
    <property type="term" value="F:DNA-binding transcription factor activity"/>
    <property type="evidence" value="ECO:0007669"/>
    <property type="project" value="InterPro"/>
</dbReference>
<dbReference type="PROSITE" id="PS50995">
    <property type="entry name" value="HTH_MARR_2"/>
    <property type="match status" value="1"/>
</dbReference>
<dbReference type="InterPro" id="IPR036390">
    <property type="entry name" value="WH_DNA-bd_sf"/>
</dbReference>
<dbReference type="GO" id="GO:0003677">
    <property type="term" value="F:DNA binding"/>
    <property type="evidence" value="ECO:0007669"/>
    <property type="project" value="UniProtKB-KW"/>
</dbReference>
<reference evidence="5 6" key="1">
    <citation type="submission" date="2016-10" db="EMBL/GenBank/DDBJ databases">
        <title>Complete genome of the TMA-utilizing, human hosted archaeon Methanomethylophilus alvus Gen. nov, sp. nov., strain Mx-05, derived from a pure culture.</title>
        <authorList>
            <person name="Brugere J.-F."/>
            <person name="Ben Hania W."/>
            <person name="Chaudhary P.P."/>
            <person name="Gaci N."/>
            <person name="Borrel G."/>
            <person name="Cao Van Tuat L."/>
            <person name="Fardeau M.-L."/>
            <person name="Harris H.M.B."/>
            <person name="O'Toole P.W."/>
            <person name="Ollivier B."/>
        </authorList>
    </citation>
    <scope>NUCLEOTIDE SEQUENCE [LARGE SCALE GENOMIC DNA]</scope>
    <source>
        <strain evidence="5 6">Mx-05</strain>
    </source>
</reference>
<keyword evidence="2" id="KW-0238">DNA-binding</keyword>
<dbReference type="PANTHER" id="PTHR42756:SF1">
    <property type="entry name" value="TRANSCRIPTIONAL REPRESSOR OF EMRAB OPERON"/>
    <property type="match status" value="1"/>
</dbReference>
<proteinExistence type="predicted"/>
<accession>A0A3G3II76</accession>
<evidence type="ECO:0000256" key="2">
    <source>
        <dbReference type="ARBA" id="ARBA00023125"/>
    </source>
</evidence>
<keyword evidence="1" id="KW-0805">Transcription regulation</keyword>
<dbReference type="Pfam" id="PF12802">
    <property type="entry name" value="MarR_2"/>
    <property type="match status" value="1"/>
</dbReference>
<dbReference type="Gene3D" id="1.10.10.10">
    <property type="entry name" value="Winged helix-like DNA-binding domain superfamily/Winged helix DNA-binding domain"/>
    <property type="match status" value="1"/>
</dbReference>
<dbReference type="Pfam" id="PF13384">
    <property type="entry name" value="HTH_23"/>
    <property type="match status" value="1"/>
</dbReference>
<sequence length="281" mass="31813">MTDIRGRRQNFDDVACPAEDCPLRGQKGRKNIVGNGTYLVGEERVRKFICKECGHTFNSRTGTASEGLRYSDADVSAALDLLRSGKSVKETAETVGCSITTIRRWSARINDDQTDSDDDFILSEPSMFRVGEYSVPKHIIYFPERAGKCFRNVLSQQIRGTGIKRYHVPFIAEIGAAPHMSQKDLARILPFDKSRISMVVNELMADGYVVNESSSKTWSLVLTAKGRRVLKDIDEVMGRASEKIFADFTAEDLDTYERLVNKMIKHLDEVQKYDPRNERRS</sequence>
<evidence type="ECO:0000259" key="4">
    <source>
        <dbReference type="PROSITE" id="PS50995"/>
    </source>
</evidence>
<dbReference type="SUPFAM" id="SSF46785">
    <property type="entry name" value="Winged helix' DNA-binding domain"/>
    <property type="match status" value="1"/>
</dbReference>
<evidence type="ECO:0000313" key="6">
    <source>
        <dbReference type="Proteomes" id="UP000273278"/>
    </source>
</evidence>
<evidence type="ECO:0000256" key="3">
    <source>
        <dbReference type="ARBA" id="ARBA00023163"/>
    </source>
</evidence>
<dbReference type="AlphaFoldDB" id="A0A3G3II76"/>
<dbReference type="InterPro" id="IPR036388">
    <property type="entry name" value="WH-like_DNA-bd_sf"/>
</dbReference>